<dbReference type="Proteomes" id="UP001165289">
    <property type="component" value="Unassembled WGS sequence"/>
</dbReference>
<dbReference type="InterPro" id="IPR031981">
    <property type="entry name" value="MIEAP_C"/>
</dbReference>
<keyword evidence="10" id="KW-0496">Mitochondrion</keyword>
<gene>
    <name evidence="14" type="ORF">LOD99_6999</name>
</gene>
<evidence type="ECO:0000256" key="7">
    <source>
        <dbReference type="ARBA" id="ARBA00022787"/>
    </source>
</evidence>
<organism evidence="14 15">
    <name type="scientific">Oopsacas minuta</name>
    <dbReference type="NCBI Taxonomy" id="111878"/>
    <lineage>
        <taxon>Eukaryota</taxon>
        <taxon>Metazoa</taxon>
        <taxon>Porifera</taxon>
        <taxon>Hexactinellida</taxon>
        <taxon>Hexasterophora</taxon>
        <taxon>Lyssacinosida</taxon>
        <taxon>Leucopsacidae</taxon>
        <taxon>Oopsacas</taxon>
    </lineage>
</organism>
<dbReference type="GO" id="GO:0005759">
    <property type="term" value="C:mitochondrial matrix"/>
    <property type="evidence" value="ECO:0007669"/>
    <property type="project" value="UniProtKB-SubCell"/>
</dbReference>
<dbReference type="PANTHER" id="PTHR21771:SF1">
    <property type="entry name" value="MITOCHONDRIA-EATING PROTEIN"/>
    <property type="match status" value="1"/>
</dbReference>
<comment type="subcellular location">
    <subcellularLocation>
        <location evidence="3">Cytoplasm</location>
    </subcellularLocation>
    <subcellularLocation>
        <location evidence="2">Mitochondrion matrix</location>
    </subcellularLocation>
    <subcellularLocation>
        <location evidence="1">Mitochondrion outer membrane</location>
    </subcellularLocation>
</comment>
<evidence type="ECO:0000256" key="12">
    <source>
        <dbReference type="ARBA" id="ARBA00032687"/>
    </source>
</evidence>
<evidence type="ECO:0000256" key="9">
    <source>
        <dbReference type="ARBA" id="ARBA00023121"/>
    </source>
</evidence>
<reference evidence="14 15" key="1">
    <citation type="journal article" date="2023" name="BMC Biol.">
        <title>The compact genome of the sponge Oopsacas minuta (Hexactinellida) is lacking key metazoan core genes.</title>
        <authorList>
            <person name="Santini S."/>
            <person name="Schenkelaars Q."/>
            <person name="Jourda C."/>
            <person name="Duchesne M."/>
            <person name="Belahbib H."/>
            <person name="Rocher C."/>
            <person name="Selva M."/>
            <person name="Riesgo A."/>
            <person name="Vervoort M."/>
            <person name="Leys S.P."/>
            <person name="Kodjabachian L."/>
            <person name="Le Bivic A."/>
            <person name="Borchiellini C."/>
            <person name="Claverie J.M."/>
            <person name="Renard E."/>
        </authorList>
    </citation>
    <scope>NUCLEOTIDE SEQUENCE [LARGE SCALE GENOMIC DNA]</scope>
    <source>
        <strain evidence="14">SPO-2</strain>
    </source>
</reference>
<evidence type="ECO:0000256" key="2">
    <source>
        <dbReference type="ARBA" id="ARBA00004305"/>
    </source>
</evidence>
<dbReference type="InterPro" id="IPR026169">
    <property type="entry name" value="MIEAP"/>
</dbReference>
<dbReference type="GO" id="GO:0035695">
    <property type="term" value="P:mitophagy by internal vacuole formation"/>
    <property type="evidence" value="ECO:0007669"/>
    <property type="project" value="TreeGrafter"/>
</dbReference>
<keyword evidence="6" id="KW-0963">Cytoplasm</keyword>
<evidence type="ECO:0000313" key="14">
    <source>
        <dbReference type="EMBL" id="KAI6648926.1"/>
    </source>
</evidence>
<dbReference type="PANTHER" id="PTHR21771">
    <property type="entry name" value="MITOCHONDRIA-EATING PROTEIN-RELATED"/>
    <property type="match status" value="1"/>
</dbReference>
<evidence type="ECO:0000256" key="6">
    <source>
        <dbReference type="ARBA" id="ARBA00022490"/>
    </source>
</evidence>
<keyword evidence="8" id="KW-0175">Coiled coil</keyword>
<dbReference type="GO" id="GO:0008289">
    <property type="term" value="F:lipid binding"/>
    <property type="evidence" value="ECO:0007669"/>
    <property type="project" value="UniProtKB-KW"/>
</dbReference>
<feature type="domain" description="Mitochondria-eating protein C-terminal" evidence="13">
    <location>
        <begin position="529"/>
        <end position="722"/>
    </location>
</feature>
<evidence type="ECO:0000256" key="1">
    <source>
        <dbReference type="ARBA" id="ARBA00004294"/>
    </source>
</evidence>
<evidence type="ECO:0000256" key="8">
    <source>
        <dbReference type="ARBA" id="ARBA00023054"/>
    </source>
</evidence>
<dbReference type="EMBL" id="JAKMXF010000324">
    <property type="protein sequence ID" value="KAI6648926.1"/>
    <property type="molecule type" value="Genomic_DNA"/>
</dbReference>
<dbReference type="AlphaFoldDB" id="A0AAV7JKE6"/>
<proteinExistence type="inferred from homology"/>
<protein>
    <recommendedName>
        <fullName evidence="5">Mitochondria-eating protein</fullName>
    </recommendedName>
    <alternativeName>
        <fullName evidence="12">Spermatogenesis-associated protein 18</fullName>
    </alternativeName>
</protein>
<evidence type="ECO:0000313" key="15">
    <source>
        <dbReference type="Proteomes" id="UP001165289"/>
    </source>
</evidence>
<keyword evidence="15" id="KW-1185">Reference proteome</keyword>
<accession>A0AAV7JKE6</accession>
<evidence type="ECO:0000256" key="11">
    <source>
        <dbReference type="ARBA" id="ARBA00023136"/>
    </source>
</evidence>
<name>A0AAV7JKE6_9METZ</name>
<keyword evidence="11" id="KW-0472">Membrane</keyword>
<keyword evidence="9" id="KW-0446">Lipid-binding</keyword>
<sequence length="722" mass="83178">MEWDELRQLEPALTHWLEKYSSITLVSDSKRMVEEVKEIFKDKNLNTSALVLKYHRIEELVMRCIHHLTREGRLDQLDDSLTQLPDQVFASCIPNLSYVELTYHFPQTLSLCARLIHRFYRIKQRRKLPIPVIDTLLYQLCLWLFKSTLQEQDFSHYMTEIKECLSAIQQLEPNLVDRVYRNRDEINSILDSLASHPYRSTLIEDSIKSKVEGKLKALRMVSNKLESLSQREMISISQMLHEGQRHSVIGNETFDSFSDPLFTYTQLEERISLSIELVKAVGPIQRQDNLAGLTDSLEKRIMSDQATVALIDKLSTHSFDTLIQDEPVDAMLMRYLQGIEILLSITKDGEIDKANTNGIDGGDNFVSEACLIFPEYHSYAEAFYPLSNNKDNTPNTNPITSSTPLRTNSQSLPSIDEIKVVQTPELQTVTILHSLPTSPSQLSQLEDSQSIIASSPSNLDSERVLQAEAEIAMLKSRISDLEGKYKRSRGSLVELHKREKGLQEKVTIMTKKHIQQDRYIEEIYLPQYRRSEVVKRFTNMYMQERLDCLEAFRSKGFSSDKTNRIIFSILKTAYEYTCREDRRITQQLQILLEIPNNPVSSLAIQDSVYTYLRKENVILPSLLPVLTDRVISSVLAGNGELLDLINTRLVRVYAKSCVELSWGILIQSPRLYLGFKEKRFNPDIHRRFFSSDQDSEIIQFFVWPSLLESGTLRTLCQGIVVT</sequence>
<dbReference type="GO" id="GO:0035694">
    <property type="term" value="P:mitochondrial protein catabolic process"/>
    <property type="evidence" value="ECO:0007669"/>
    <property type="project" value="InterPro"/>
</dbReference>
<dbReference type="Pfam" id="PF16026">
    <property type="entry name" value="MIEAP"/>
    <property type="match status" value="1"/>
</dbReference>
<evidence type="ECO:0000256" key="4">
    <source>
        <dbReference type="ARBA" id="ARBA00008233"/>
    </source>
</evidence>
<evidence type="ECO:0000256" key="5">
    <source>
        <dbReference type="ARBA" id="ARBA00019863"/>
    </source>
</evidence>
<keyword evidence="7" id="KW-1000">Mitochondrion outer membrane</keyword>
<dbReference type="GO" id="GO:0005741">
    <property type="term" value="C:mitochondrial outer membrane"/>
    <property type="evidence" value="ECO:0007669"/>
    <property type="project" value="UniProtKB-SubCell"/>
</dbReference>
<evidence type="ECO:0000256" key="10">
    <source>
        <dbReference type="ARBA" id="ARBA00023128"/>
    </source>
</evidence>
<evidence type="ECO:0000256" key="3">
    <source>
        <dbReference type="ARBA" id="ARBA00004496"/>
    </source>
</evidence>
<evidence type="ECO:0000259" key="13">
    <source>
        <dbReference type="Pfam" id="PF16026"/>
    </source>
</evidence>
<comment type="caution">
    <text evidence="14">The sequence shown here is derived from an EMBL/GenBank/DDBJ whole genome shotgun (WGS) entry which is preliminary data.</text>
</comment>
<comment type="similarity">
    <text evidence="4">Belongs to the MIEAP family.</text>
</comment>